<dbReference type="PANTHER" id="PTHR30598:SF3">
    <property type="entry name" value="RESPIRATORY NITRATE REDUCTASE 1 GAMMA CHAIN"/>
    <property type="match status" value="1"/>
</dbReference>
<dbReference type="InterPro" id="IPR023234">
    <property type="entry name" value="NarG-like_domain"/>
</dbReference>
<sequence>MDFYYTLIFTVFPYLCLTTFVVGHGYRYVTDRYGWNARSSEFLEKKALFPGTVLFHWGIVFTFLGHAGGLLIPQRVFDLFGIDSQAHLTIAYWSGLAVGLAAFFGVLLLFRRRLTHPRIQSVNRTNDTITIGALFVVISTGLFNVIFGHYNVLYSVAPWIRGIVTFTPDAMLMKGVPLSFKIHVIAAWALLAYSPFSRLIHIWSLPLTYFFRSHILFRRRVPSQ</sequence>
<accession>A0A5K7YXX9</accession>
<keyword evidence="20" id="KW-1185">Reference proteome</keyword>
<dbReference type="GO" id="GO:0019645">
    <property type="term" value="P:anaerobic electron transport chain"/>
    <property type="evidence" value="ECO:0007669"/>
    <property type="project" value="UniProtKB-ARBA"/>
</dbReference>
<evidence type="ECO:0000256" key="9">
    <source>
        <dbReference type="ARBA" id="ARBA00022989"/>
    </source>
</evidence>
<evidence type="ECO:0000256" key="10">
    <source>
        <dbReference type="ARBA" id="ARBA00023002"/>
    </source>
</evidence>
<evidence type="ECO:0000256" key="2">
    <source>
        <dbReference type="ARBA" id="ARBA00012500"/>
    </source>
</evidence>
<feature type="domain" description="NarG-like" evidence="18">
    <location>
        <begin position="6"/>
        <end position="220"/>
    </location>
</feature>
<evidence type="ECO:0000256" key="6">
    <source>
        <dbReference type="ARBA" id="ARBA00022692"/>
    </source>
</evidence>
<keyword evidence="5 16" id="KW-0349">Heme</keyword>
<keyword evidence="3" id="KW-0813">Transport</keyword>
<reference evidence="19 20" key="1">
    <citation type="submission" date="2019-11" db="EMBL/GenBank/DDBJ databases">
        <title>Comparative genomics of hydrocarbon-degrading Desulfosarcina strains.</title>
        <authorList>
            <person name="Watanabe M."/>
            <person name="Kojima H."/>
            <person name="Fukui M."/>
        </authorList>
    </citation>
    <scope>NUCLEOTIDE SEQUENCE [LARGE SCALE GENOMIC DNA]</scope>
    <source>
        <strain evidence="19 20">PP31</strain>
    </source>
</reference>
<evidence type="ECO:0000256" key="13">
    <source>
        <dbReference type="ARBA" id="ARBA00023136"/>
    </source>
</evidence>
<evidence type="ECO:0000256" key="5">
    <source>
        <dbReference type="ARBA" id="ARBA00022617"/>
    </source>
</evidence>
<dbReference type="KEGG" id="dwd:DSCW_06270"/>
<evidence type="ECO:0000256" key="14">
    <source>
        <dbReference type="ARBA" id="ARBA00048294"/>
    </source>
</evidence>
<dbReference type="PANTHER" id="PTHR30598">
    <property type="entry name" value="NITRATE REDUCTASE PRIVATE CHAPERONE, REDOX ENZYME MATURATION PROTEIN REMP FAMILY"/>
    <property type="match status" value="1"/>
</dbReference>
<evidence type="ECO:0000313" key="19">
    <source>
        <dbReference type="EMBL" id="BBO73210.1"/>
    </source>
</evidence>
<evidence type="ECO:0000256" key="4">
    <source>
        <dbReference type="ARBA" id="ARBA00022475"/>
    </source>
</evidence>
<feature type="transmembrane region" description="Helical" evidence="17">
    <location>
        <begin position="47"/>
        <end position="70"/>
    </location>
</feature>
<dbReference type="EC" id="1.7.5.1" evidence="2"/>
<comment type="subcellular location">
    <subcellularLocation>
        <location evidence="1">Cell membrane</location>
        <topology evidence="1">Multi-pass membrane protein</topology>
    </subcellularLocation>
</comment>
<dbReference type="GO" id="GO:0020037">
    <property type="term" value="F:heme binding"/>
    <property type="evidence" value="ECO:0007669"/>
    <property type="project" value="TreeGrafter"/>
</dbReference>
<evidence type="ECO:0000256" key="11">
    <source>
        <dbReference type="ARBA" id="ARBA00023004"/>
    </source>
</evidence>
<feature type="binding site" description="axial binding residue" evidence="16">
    <location>
        <position position="183"/>
    </location>
    <ligand>
        <name>heme b</name>
        <dbReference type="ChEBI" id="CHEBI:60344"/>
        <label>1</label>
    </ligand>
    <ligandPart>
        <name>Fe</name>
        <dbReference type="ChEBI" id="CHEBI:18248"/>
    </ligandPart>
</feature>
<dbReference type="OrthoDB" id="9788113at2"/>
<dbReference type="GO" id="GO:0042128">
    <property type="term" value="P:nitrate assimilation"/>
    <property type="evidence" value="ECO:0007669"/>
    <property type="project" value="UniProtKB-KW"/>
</dbReference>
<evidence type="ECO:0000256" key="7">
    <source>
        <dbReference type="ARBA" id="ARBA00022723"/>
    </source>
</evidence>
<dbReference type="RefSeq" id="WP_155302339.1">
    <property type="nucleotide sequence ID" value="NZ_AP021875.1"/>
</dbReference>
<evidence type="ECO:0000259" key="18">
    <source>
        <dbReference type="Pfam" id="PF02665"/>
    </source>
</evidence>
<dbReference type="Gene3D" id="1.20.950.20">
    <property type="entry name" value="Transmembrane di-heme cytochromes, Chain C"/>
    <property type="match status" value="1"/>
</dbReference>
<dbReference type="SUPFAM" id="SSF103501">
    <property type="entry name" value="Respiratory nitrate reductase 1 gamma chain"/>
    <property type="match status" value="1"/>
</dbReference>
<dbReference type="GO" id="GO:0009055">
    <property type="term" value="F:electron transfer activity"/>
    <property type="evidence" value="ECO:0007669"/>
    <property type="project" value="TreeGrafter"/>
</dbReference>
<dbReference type="GO" id="GO:0009325">
    <property type="term" value="C:nitrate reductase complex"/>
    <property type="evidence" value="ECO:0007669"/>
    <property type="project" value="InterPro"/>
</dbReference>
<dbReference type="InterPro" id="IPR051936">
    <property type="entry name" value="Heme-iron_electron_transfer"/>
</dbReference>
<evidence type="ECO:0000313" key="20">
    <source>
        <dbReference type="Proteomes" id="UP000427769"/>
    </source>
</evidence>
<evidence type="ECO:0000256" key="17">
    <source>
        <dbReference type="SAM" id="Phobius"/>
    </source>
</evidence>
<gene>
    <name evidence="19" type="ORF">DSCW_06270</name>
</gene>
<dbReference type="Proteomes" id="UP000427769">
    <property type="component" value="Chromosome"/>
</dbReference>
<dbReference type="AlphaFoldDB" id="A0A5K7YXX9"/>
<dbReference type="GO" id="GO:0046872">
    <property type="term" value="F:metal ion binding"/>
    <property type="evidence" value="ECO:0007669"/>
    <property type="project" value="UniProtKB-KW"/>
</dbReference>
<evidence type="ECO:0000256" key="16">
    <source>
        <dbReference type="PIRSR" id="PIRSR603816-1"/>
    </source>
</evidence>
<keyword evidence="7" id="KW-0479">Metal-binding</keyword>
<dbReference type="GO" id="GO:0005886">
    <property type="term" value="C:plasma membrane"/>
    <property type="evidence" value="ECO:0007669"/>
    <property type="project" value="UniProtKB-SubCell"/>
</dbReference>
<keyword evidence="10" id="KW-0560">Oxidoreductase</keyword>
<feature type="transmembrane region" description="Helical" evidence="17">
    <location>
        <begin position="6"/>
        <end position="26"/>
    </location>
</feature>
<dbReference type="GO" id="GO:0160182">
    <property type="term" value="F:nitrate reductase (quinone) activity"/>
    <property type="evidence" value="ECO:0007669"/>
    <property type="project" value="UniProtKB-EC"/>
</dbReference>
<keyword evidence="8" id="KW-0249">Electron transport</keyword>
<evidence type="ECO:0000256" key="1">
    <source>
        <dbReference type="ARBA" id="ARBA00004651"/>
    </source>
</evidence>
<dbReference type="FunFam" id="1.20.950.20:FF:000001">
    <property type="entry name" value="Respiratory nitrate reductase subunit gamma"/>
    <property type="match status" value="1"/>
</dbReference>
<dbReference type="NCBIfam" id="TIGR00351">
    <property type="entry name" value="narI"/>
    <property type="match status" value="1"/>
</dbReference>
<keyword evidence="6 17" id="KW-0812">Transmembrane</keyword>
<feature type="transmembrane region" description="Helical" evidence="17">
    <location>
        <begin position="90"/>
        <end position="110"/>
    </location>
</feature>
<evidence type="ECO:0000256" key="15">
    <source>
        <dbReference type="ARBA" id="ARBA00063882"/>
    </source>
</evidence>
<organism evidence="19 20">
    <name type="scientific">Desulfosarcina widdelii</name>
    <dbReference type="NCBI Taxonomy" id="947919"/>
    <lineage>
        <taxon>Bacteria</taxon>
        <taxon>Pseudomonadati</taxon>
        <taxon>Thermodesulfobacteriota</taxon>
        <taxon>Desulfobacteria</taxon>
        <taxon>Desulfobacterales</taxon>
        <taxon>Desulfosarcinaceae</taxon>
        <taxon>Desulfosarcina</taxon>
    </lineage>
</organism>
<evidence type="ECO:0000256" key="12">
    <source>
        <dbReference type="ARBA" id="ARBA00023063"/>
    </source>
</evidence>
<feature type="binding site" description="axial binding residue" evidence="16">
    <location>
        <position position="201"/>
    </location>
    <ligand>
        <name>heme b</name>
        <dbReference type="ChEBI" id="CHEBI:60344"/>
        <label>1</label>
    </ligand>
    <ligandPart>
        <name>Fe</name>
        <dbReference type="ChEBI" id="CHEBI:18248"/>
    </ligandPart>
</feature>
<dbReference type="InterPro" id="IPR003816">
    <property type="entry name" value="Nitrate_red_gam"/>
</dbReference>
<dbReference type="EMBL" id="AP021875">
    <property type="protein sequence ID" value="BBO73210.1"/>
    <property type="molecule type" value="Genomic_DNA"/>
</dbReference>
<keyword evidence="12" id="KW-0534">Nitrate assimilation</keyword>
<name>A0A5K7YXX9_9BACT</name>
<keyword evidence="4" id="KW-1003">Cell membrane</keyword>
<keyword evidence="9 17" id="KW-1133">Transmembrane helix</keyword>
<feature type="transmembrane region" description="Helical" evidence="17">
    <location>
        <begin position="131"/>
        <end position="150"/>
    </location>
</feature>
<evidence type="ECO:0000256" key="3">
    <source>
        <dbReference type="ARBA" id="ARBA00022448"/>
    </source>
</evidence>
<comment type="subunit">
    <text evidence="15">Dimer of heterotrimers each composed of an alpha, a beta and a gamma chain. Alpha and beta are catalytic chains; gamma chains are involved in binding the enzyme complex to the cytoplasmic membrane.</text>
</comment>
<dbReference type="InterPro" id="IPR036197">
    <property type="entry name" value="NarG-like_sf"/>
</dbReference>
<dbReference type="Pfam" id="PF02665">
    <property type="entry name" value="Nitrate_red_gam"/>
    <property type="match status" value="1"/>
</dbReference>
<feature type="transmembrane region" description="Helical" evidence="17">
    <location>
        <begin position="185"/>
        <end position="211"/>
    </location>
</feature>
<proteinExistence type="predicted"/>
<feature type="binding site" description="axial binding residue" evidence="16">
    <location>
        <position position="66"/>
    </location>
    <ligand>
        <name>heme b</name>
        <dbReference type="ChEBI" id="CHEBI:60344"/>
        <label>2</label>
    </ligand>
    <ligandPart>
        <name>Fe</name>
        <dbReference type="ChEBI" id="CHEBI:18248"/>
    </ligandPart>
</feature>
<evidence type="ECO:0000256" key="8">
    <source>
        <dbReference type="ARBA" id="ARBA00022982"/>
    </source>
</evidence>
<comment type="catalytic activity">
    <reaction evidence="14">
        <text>nitrate + a quinol = a quinone + nitrite + H2O</text>
        <dbReference type="Rhea" id="RHEA:56144"/>
        <dbReference type="ChEBI" id="CHEBI:15377"/>
        <dbReference type="ChEBI" id="CHEBI:16301"/>
        <dbReference type="ChEBI" id="CHEBI:17632"/>
        <dbReference type="ChEBI" id="CHEBI:24646"/>
        <dbReference type="ChEBI" id="CHEBI:132124"/>
        <dbReference type="EC" id="1.7.5.1"/>
    </reaction>
</comment>
<protein>
    <recommendedName>
        <fullName evidence="2">nitrate reductase (quinone)</fullName>
        <ecNumber evidence="2">1.7.5.1</ecNumber>
    </recommendedName>
</protein>
<feature type="binding site" description="axial binding residue" evidence="16">
    <location>
        <position position="56"/>
    </location>
    <ligand>
        <name>heme b</name>
        <dbReference type="ChEBI" id="CHEBI:60344"/>
        <label>1</label>
    </ligand>
    <ligandPart>
        <name>Fe</name>
        <dbReference type="ChEBI" id="CHEBI:18248"/>
    </ligandPart>
</feature>
<keyword evidence="11 16" id="KW-0408">Iron</keyword>
<keyword evidence="13 17" id="KW-0472">Membrane</keyword>